<feature type="region of interest" description="Disordered" evidence="1">
    <location>
        <begin position="46"/>
        <end position="75"/>
    </location>
</feature>
<evidence type="ECO:0000256" key="1">
    <source>
        <dbReference type="SAM" id="MobiDB-lite"/>
    </source>
</evidence>
<dbReference type="EMBL" id="JAHFXS010001458">
    <property type="protein sequence ID" value="KAG9977406.1"/>
    <property type="molecule type" value="Genomic_DNA"/>
</dbReference>
<protein>
    <submittedName>
        <fullName evidence="2">Uncharacterized protein</fullName>
    </submittedName>
</protein>
<feature type="non-terminal residue" evidence="2">
    <location>
        <position position="187"/>
    </location>
</feature>
<accession>A0A9P8JTV8</accession>
<comment type="caution">
    <text evidence="2">The sequence shown here is derived from an EMBL/GenBank/DDBJ whole genome shotgun (WGS) entry which is preliminary data.</text>
</comment>
<name>A0A9P8JTV8_AURME</name>
<feature type="non-terminal residue" evidence="2">
    <location>
        <position position="1"/>
    </location>
</feature>
<gene>
    <name evidence="2" type="ORF">KCU98_g10086</name>
</gene>
<reference evidence="2" key="2">
    <citation type="submission" date="2021-08" db="EMBL/GenBank/DDBJ databases">
        <authorList>
            <person name="Gostincar C."/>
            <person name="Sun X."/>
            <person name="Song Z."/>
            <person name="Gunde-Cimerman N."/>
        </authorList>
    </citation>
    <scope>NUCLEOTIDE SEQUENCE</scope>
    <source>
        <strain evidence="2">EXF-9298</strain>
    </source>
</reference>
<feature type="region of interest" description="Disordered" evidence="1">
    <location>
        <begin position="1"/>
        <end position="31"/>
    </location>
</feature>
<reference evidence="2" key="1">
    <citation type="journal article" date="2021" name="J Fungi (Basel)">
        <title>Virulence traits and population genomics of the black yeast Aureobasidium melanogenum.</title>
        <authorList>
            <person name="Cernosa A."/>
            <person name="Sun X."/>
            <person name="Gostincar C."/>
            <person name="Fang C."/>
            <person name="Gunde-Cimerman N."/>
            <person name="Song Z."/>
        </authorList>
    </citation>
    <scope>NUCLEOTIDE SEQUENCE</scope>
    <source>
        <strain evidence="2">EXF-9298</strain>
    </source>
</reference>
<dbReference type="Proteomes" id="UP000729357">
    <property type="component" value="Unassembled WGS sequence"/>
</dbReference>
<feature type="compositionally biased region" description="Low complexity" evidence="1">
    <location>
        <begin position="116"/>
        <end position="130"/>
    </location>
</feature>
<sequence>PAPPTPFMDGGGNQRQSVVGAMNPPRGLHQPLEVFSKGLDEVEWAFTAYQPPAPSHGRHGSGSSGRPQSAYSAARGLGPQWAQGGFGGDARKSVIVGNGYGGFLAVPQEEVARPRSSAGYESRSWGSSSPGNGGGALAALATMGTSVGSSAGGLGSRGSWLKPPPKIPGAEGNGGHKRAGSRQDLWR</sequence>
<keyword evidence="3" id="KW-1185">Reference proteome</keyword>
<evidence type="ECO:0000313" key="2">
    <source>
        <dbReference type="EMBL" id="KAG9977406.1"/>
    </source>
</evidence>
<feature type="region of interest" description="Disordered" evidence="1">
    <location>
        <begin position="115"/>
        <end position="187"/>
    </location>
</feature>
<feature type="compositionally biased region" description="Low complexity" evidence="1">
    <location>
        <begin position="137"/>
        <end position="149"/>
    </location>
</feature>
<proteinExistence type="predicted"/>
<organism evidence="2 3">
    <name type="scientific">Aureobasidium melanogenum</name>
    <name type="common">Aureobasidium pullulans var. melanogenum</name>
    <dbReference type="NCBI Taxonomy" id="46634"/>
    <lineage>
        <taxon>Eukaryota</taxon>
        <taxon>Fungi</taxon>
        <taxon>Dikarya</taxon>
        <taxon>Ascomycota</taxon>
        <taxon>Pezizomycotina</taxon>
        <taxon>Dothideomycetes</taxon>
        <taxon>Dothideomycetidae</taxon>
        <taxon>Dothideales</taxon>
        <taxon>Saccotheciaceae</taxon>
        <taxon>Aureobasidium</taxon>
    </lineage>
</organism>
<evidence type="ECO:0000313" key="3">
    <source>
        <dbReference type="Proteomes" id="UP000729357"/>
    </source>
</evidence>
<dbReference type="AlphaFoldDB" id="A0A9P8JTV8"/>